<keyword evidence="1" id="KW-0862">Zinc</keyword>
<name>A0ABP0RSV9_9DINO</name>
<gene>
    <name evidence="4" type="ORF">SCF082_LOCUS48164</name>
</gene>
<evidence type="ECO:0000313" key="5">
    <source>
        <dbReference type="Proteomes" id="UP001642464"/>
    </source>
</evidence>
<proteinExistence type="predicted"/>
<evidence type="ECO:0000313" key="4">
    <source>
        <dbReference type="EMBL" id="CAK9103084.1"/>
    </source>
</evidence>
<feature type="non-terminal residue" evidence="4">
    <location>
        <position position="222"/>
    </location>
</feature>
<keyword evidence="1" id="KW-0863">Zinc-finger</keyword>
<reference evidence="4 5" key="1">
    <citation type="submission" date="2024-02" db="EMBL/GenBank/DDBJ databases">
        <authorList>
            <person name="Chen Y."/>
            <person name="Shah S."/>
            <person name="Dougan E. K."/>
            <person name="Thang M."/>
            <person name="Chan C."/>
        </authorList>
    </citation>
    <scope>NUCLEOTIDE SEQUENCE [LARGE SCALE GENOMIC DNA]</scope>
</reference>
<evidence type="ECO:0000259" key="3">
    <source>
        <dbReference type="PROSITE" id="PS50103"/>
    </source>
</evidence>
<sequence length="222" mass="24693">MSSLLLRYHMTFIDVEELPLEGETLRRAISCPPRTEETARTASGDVLSGAIEALENEEVYRLQVERLVARAEVLPKHSPDMTAETAAETEEVTAETDEGEATEVTEMDTDDEALPSLGSWGHPELCRRPCVFWVKQQSCAAGANCNFCHLEHQKLVCLDKKQRIIMADLTDAEKSLLILPHVRLKVEEGLPVEHLLHLLEREAQAVADTSPNAKDKANLNKA</sequence>
<evidence type="ECO:0000256" key="1">
    <source>
        <dbReference type="PROSITE-ProRule" id="PRU00723"/>
    </source>
</evidence>
<accession>A0ABP0RSV9</accession>
<feature type="zinc finger region" description="C3H1-type" evidence="1">
    <location>
        <begin position="124"/>
        <end position="152"/>
    </location>
</feature>
<protein>
    <submittedName>
        <fullName evidence="4">C3H1-type domain-containing protein</fullName>
    </submittedName>
</protein>
<feature type="domain" description="C3H1-type" evidence="3">
    <location>
        <begin position="124"/>
        <end position="152"/>
    </location>
</feature>
<dbReference type="PROSITE" id="PS50103">
    <property type="entry name" value="ZF_C3H1"/>
    <property type="match status" value="1"/>
</dbReference>
<dbReference type="Proteomes" id="UP001642464">
    <property type="component" value="Unassembled WGS sequence"/>
</dbReference>
<dbReference type="EMBL" id="CAXAMM010042125">
    <property type="protein sequence ID" value="CAK9103084.1"/>
    <property type="molecule type" value="Genomic_DNA"/>
</dbReference>
<feature type="region of interest" description="Disordered" evidence="2">
    <location>
        <begin position="78"/>
        <end position="114"/>
    </location>
</feature>
<feature type="compositionally biased region" description="Acidic residues" evidence="2">
    <location>
        <begin position="87"/>
        <end position="113"/>
    </location>
</feature>
<keyword evidence="5" id="KW-1185">Reference proteome</keyword>
<dbReference type="InterPro" id="IPR000571">
    <property type="entry name" value="Znf_CCCH"/>
</dbReference>
<organism evidence="4 5">
    <name type="scientific">Durusdinium trenchii</name>
    <dbReference type="NCBI Taxonomy" id="1381693"/>
    <lineage>
        <taxon>Eukaryota</taxon>
        <taxon>Sar</taxon>
        <taxon>Alveolata</taxon>
        <taxon>Dinophyceae</taxon>
        <taxon>Suessiales</taxon>
        <taxon>Symbiodiniaceae</taxon>
        <taxon>Durusdinium</taxon>
    </lineage>
</organism>
<evidence type="ECO:0000256" key="2">
    <source>
        <dbReference type="SAM" id="MobiDB-lite"/>
    </source>
</evidence>
<keyword evidence="1" id="KW-0479">Metal-binding</keyword>
<comment type="caution">
    <text evidence="4">The sequence shown here is derived from an EMBL/GenBank/DDBJ whole genome shotgun (WGS) entry which is preliminary data.</text>
</comment>